<dbReference type="EMBL" id="RBNJ01010772">
    <property type="protein sequence ID" value="RUS26304.1"/>
    <property type="molecule type" value="Genomic_DNA"/>
</dbReference>
<dbReference type="Proteomes" id="UP000274822">
    <property type="component" value="Unassembled WGS sequence"/>
</dbReference>
<evidence type="ECO:0000313" key="3">
    <source>
        <dbReference type="Proteomes" id="UP000274822"/>
    </source>
</evidence>
<name>A0A433Q978_9FUNG</name>
<feature type="domain" description="GOLD" evidence="1">
    <location>
        <begin position="27"/>
        <end position="119"/>
    </location>
</feature>
<gene>
    <name evidence="2" type="ORF">BC938DRAFT_470947</name>
</gene>
<dbReference type="AlphaFoldDB" id="A0A433Q978"/>
<dbReference type="Pfam" id="PF01105">
    <property type="entry name" value="EMP24_GP25L"/>
    <property type="match status" value="1"/>
</dbReference>
<reference evidence="2 3" key="1">
    <citation type="journal article" date="2018" name="New Phytol.">
        <title>Phylogenomics of Endogonaceae and evolution of mycorrhizas within Mucoromycota.</title>
        <authorList>
            <person name="Chang Y."/>
            <person name="Desiro A."/>
            <person name="Na H."/>
            <person name="Sandor L."/>
            <person name="Lipzen A."/>
            <person name="Clum A."/>
            <person name="Barry K."/>
            <person name="Grigoriev I.V."/>
            <person name="Martin F.M."/>
            <person name="Stajich J.E."/>
            <person name="Smith M.E."/>
            <person name="Bonito G."/>
            <person name="Spatafora J.W."/>
        </authorList>
    </citation>
    <scope>NUCLEOTIDE SEQUENCE [LARGE SCALE GENOMIC DNA]</scope>
    <source>
        <strain evidence="2 3">AD002</strain>
    </source>
</reference>
<keyword evidence="3" id="KW-1185">Reference proteome</keyword>
<evidence type="ECO:0000313" key="2">
    <source>
        <dbReference type="EMBL" id="RUS26304.1"/>
    </source>
</evidence>
<dbReference type="InterPro" id="IPR009038">
    <property type="entry name" value="GOLD_dom"/>
</dbReference>
<proteinExistence type="predicted"/>
<protein>
    <recommendedName>
        <fullName evidence="1">GOLD domain-containing protein</fullName>
    </recommendedName>
</protein>
<evidence type="ECO:0000259" key="1">
    <source>
        <dbReference type="Pfam" id="PF01105"/>
    </source>
</evidence>
<accession>A0A433Q978</accession>
<organism evidence="2 3">
    <name type="scientific">Jimgerdemannia flammicorona</name>
    <dbReference type="NCBI Taxonomy" id="994334"/>
    <lineage>
        <taxon>Eukaryota</taxon>
        <taxon>Fungi</taxon>
        <taxon>Fungi incertae sedis</taxon>
        <taxon>Mucoromycota</taxon>
        <taxon>Mucoromycotina</taxon>
        <taxon>Endogonomycetes</taxon>
        <taxon>Endogonales</taxon>
        <taxon>Endogonaceae</taxon>
        <taxon>Jimgerdemannia</taxon>
    </lineage>
</organism>
<comment type="caution">
    <text evidence="2">The sequence shown here is derived from an EMBL/GenBank/DDBJ whole genome shotgun (WGS) entry which is preliminary data.</text>
</comment>
<sequence length="120" mass="13270">MPQPSSSTSSCNPPLRSGQIANASANDKMVLIMVKVNNRYNQRVDLEISDNSPAHNKYVKKHNVQDICPAFNTHTDADIIICFTNHIADGFMPDPKLKCVINVDFDIGAEAMDYSTLTKT</sequence>